<organism evidence="10 11">
    <name type="scientific">Clostridium manihotivorum</name>
    <dbReference type="NCBI Taxonomy" id="2320868"/>
    <lineage>
        <taxon>Bacteria</taxon>
        <taxon>Bacillati</taxon>
        <taxon>Bacillota</taxon>
        <taxon>Clostridia</taxon>
        <taxon>Eubacteriales</taxon>
        <taxon>Clostridiaceae</taxon>
        <taxon>Clostridium</taxon>
    </lineage>
</organism>
<evidence type="ECO:0000256" key="5">
    <source>
        <dbReference type="ARBA" id="ARBA00022692"/>
    </source>
</evidence>
<sequence length="289" mass="32016">MKKKFSKSNLLGGIITTAPVALWMLGFFLVPLVLIVVVSFCTRGEVGDIVYAFTPSNYTKLVNSLYITIFFKSLLIAILTTVTCLVFGYPFAFIIARANKKLKPILLLLIVLPFWTNSLVRTYAMIILLRTEGIINTLLLDMKIISAPLHLMYNNTAVIIGMLYMMFPFMVLPLYSSIEKLDVRVLEAADDLGAGPINKFLKVTFPLTKGGVLSGSLLVFVPTLGLFFITDLMGGSKVVLMSNLIKNQFLTARNWPFGAAISVVLIVIMIIIIAFYTKLGGKVDKREVL</sequence>
<evidence type="ECO:0000256" key="8">
    <source>
        <dbReference type="RuleBase" id="RU363032"/>
    </source>
</evidence>
<keyword evidence="3 8" id="KW-0813">Transport</keyword>
<evidence type="ECO:0000259" key="9">
    <source>
        <dbReference type="PROSITE" id="PS50928"/>
    </source>
</evidence>
<keyword evidence="7 8" id="KW-0472">Membrane</keyword>
<evidence type="ECO:0000256" key="2">
    <source>
        <dbReference type="ARBA" id="ARBA00007069"/>
    </source>
</evidence>
<dbReference type="EMBL" id="CP025746">
    <property type="protein sequence ID" value="QAA34306.1"/>
    <property type="molecule type" value="Genomic_DNA"/>
</dbReference>
<dbReference type="KEGG" id="cmah:C1I91_23170"/>
<dbReference type="Pfam" id="PF00528">
    <property type="entry name" value="BPD_transp_1"/>
    <property type="match status" value="1"/>
</dbReference>
<evidence type="ECO:0000256" key="6">
    <source>
        <dbReference type="ARBA" id="ARBA00022989"/>
    </source>
</evidence>
<feature type="transmembrane region" description="Helical" evidence="8">
    <location>
        <begin position="105"/>
        <end position="131"/>
    </location>
</feature>
<accession>A0A410DZ08</accession>
<feature type="transmembrane region" description="Helical" evidence="8">
    <location>
        <begin position="20"/>
        <end position="40"/>
    </location>
</feature>
<name>A0A410DZ08_9CLOT</name>
<evidence type="ECO:0000256" key="4">
    <source>
        <dbReference type="ARBA" id="ARBA00022475"/>
    </source>
</evidence>
<feature type="transmembrane region" description="Helical" evidence="8">
    <location>
        <begin position="65"/>
        <end position="93"/>
    </location>
</feature>
<dbReference type="OrthoDB" id="9807047at2"/>
<keyword evidence="11" id="KW-1185">Reference proteome</keyword>
<dbReference type="GO" id="GO:0055085">
    <property type="term" value="P:transmembrane transport"/>
    <property type="evidence" value="ECO:0007669"/>
    <property type="project" value="InterPro"/>
</dbReference>
<dbReference type="SUPFAM" id="SSF161098">
    <property type="entry name" value="MetI-like"/>
    <property type="match status" value="1"/>
</dbReference>
<dbReference type="GO" id="GO:0005886">
    <property type="term" value="C:plasma membrane"/>
    <property type="evidence" value="ECO:0007669"/>
    <property type="project" value="UniProtKB-SubCell"/>
</dbReference>
<reference evidence="10 11" key="1">
    <citation type="submission" date="2018-01" db="EMBL/GenBank/DDBJ databases">
        <title>Genome Sequencing and Assembly of Anaerobacter polyendosporus strain CT4.</title>
        <authorList>
            <person name="Tachaapaikoon C."/>
            <person name="Sutheeworapong S."/>
            <person name="Jenjaroenpun P."/>
            <person name="Wongsurawat T."/>
            <person name="Nookeaw I."/>
            <person name="Cheawchanlertfa P."/>
            <person name="Kosugi A."/>
            <person name="Cheevadhanarak S."/>
            <person name="Ratanakhanokchai K."/>
        </authorList>
    </citation>
    <scope>NUCLEOTIDE SEQUENCE [LARGE SCALE GENOMIC DNA]</scope>
    <source>
        <strain evidence="10 11">CT4</strain>
    </source>
</reference>
<dbReference type="Gene3D" id="1.10.3720.10">
    <property type="entry name" value="MetI-like"/>
    <property type="match status" value="1"/>
</dbReference>
<dbReference type="InterPro" id="IPR035906">
    <property type="entry name" value="MetI-like_sf"/>
</dbReference>
<evidence type="ECO:0000313" key="10">
    <source>
        <dbReference type="EMBL" id="QAA34306.1"/>
    </source>
</evidence>
<comment type="similarity">
    <text evidence="2">Belongs to the binding-protein-dependent transport system permease family. CysTW subfamily.</text>
</comment>
<keyword evidence="4" id="KW-1003">Cell membrane</keyword>
<feature type="transmembrane region" description="Helical" evidence="8">
    <location>
        <begin position="212"/>
        <end position="235"/>
    </location>
</feature>
<evidence type="ECO:0000256" key="1">
    <source>
        <dbReference type="ARBA" id="ARBA00004651"/>
    </source>
</evidence>
<proteinExistence type="inferred from homology"/>
<feature type="domain" description="ABC transmembrane type-1" evidence="9">
    <location>
        <begin position="70"/>
        <end position="276"/>
    </location>
</feature>
<dbReference type="RefSeq" id="WP_128215027.1">
    <property type="nucleotide sequence ID" value="NZ_CP025746.1"/>
</dbReference>
<keyword evidence="5 8" id="KW-0812">Transmembrane</keyword>
<dbReference type="PROSITE" id="PS50928">
    <property type="entry name" value="ABC_TM1"/>
    <property type="match status" value="1"/>
</dbReference>
<feature type="transmembrane region" description="Helical" evidence="8">
    <location>
        <begin position="151"/>
        <end position="175"/>
    </location>
</feature>
<dbReference type="CDD" id="cd06261">
    <property type="entry name" value="TM_PBP2"/>
    <property type="match status" value="1"/>
</dbReference>
<protein>
    <submittedName>
        <fullName evidence="10">Spermidine/putrescine ABC transporter permease</fullName>
    </submittedName>
</protein>
<dbReference type="PANTHER" id="PTHR42929:SF1">
    <property type="entry name" value="INNER MEMBRANE ABC TRANSPORTER PERMEASE PROTEIN YDCU-RELATED"/>
    <property type="match status" value="1"/>
</dbReference>
<evidence type="ECO:0000313" key="11">
    <source>
        <dbReference type="Proteomes" id="UP000286268"/>
    </source>
</evidence>
<dbReference type="InterPro" id="IPR000515">
    <property type="entry name" value="MetI-like"/>
</dbReference>
<evidence type="ECO:0000256" key="3">
    <source>
        <dbReference type="ARBA" id="ARBA00022448"/>
    </source>
</evidence>
<gene>
    <name evidence="10" type="primary">potB</name>
    <name evidence="10" type="ORF">C1I91_23170</name>
</gene>
<keyword evidence="6 8" id="KW-1133">Transmembrane helix</keyword>
<dbReference type="AlphaFoldDB" id="A0A410DZ08"/>
<dbReference type="Proteomes" id="UP000286268">
    <property type="component" value="Chromosome"/>
</dbReference>
<feature type="transmembrane region" description="Helical" evidence="8">
    <location>
        <begin position="255"/>
        <end position="276"/>
    </location>
</feature>
<evidence type="ECO:0000256" key="7">
    <source>
        <dbReference type="ARBA" id="ARBA00023136"/>
    </source>
</evidence>
<dbReference type="PANTHER" id="PTHR42929">
    <property type="entry name" value="INNER MEMBRANE ABC TRANSPORTER PERMEASE PROTEIN YDCU-RELATED-RELATED"/>
    <property type="match status" value="1"/>
</dbReference>
<comment type="subcellular location">
    <subcellularLocation>
        <location evidence="1 8">Cell membrane</location>
        <topology evidence="1 8">Multi-pass membrane protein</topology>
    </subcellularLocation>
</comment>